<dbReference type="Proteomes" id="UP001370348">
    <property type="component" value="Chromosome"/>
</dbReference>
<dbReference type="CDD" id="cd10447">
    <property type="entry name" value="GIY-YIG_unchar_2"/>
    <property type="match status" value="1"/>
</dbReference>
<organism evidence="2 3">
    <name type="scientific">Pendulispora albinea</name>
    <dbReference type="NCBI Taxonomy" id="2741071"/>
    <lineage>
        <taxon>Bacteria</taxon>
        <taxon>Pseudomonadati</taxon>
        <taxon>Myxococcota</taxon>
        <taxon>Myxococcia</taxon>
        <taxon>Myxococcales</taxon>
        <taxon>Sorangiineae</taxon>
        <taxon>Pendulisporaceae</taxon>
        <taxon>Pendulispora</taxon>
    </lineage>
</organism>
<evidence type="ECO:0000313" key="3">
    <source>
        <dbReference type="Proteomes" id="UP001370348"/>
    </source>
</evidence>
<dbReference type="EMBL" id="CP089984">
    <property type="protein sequence ID" value="WXB16052.1"/>
    <property type="molecule type" value="Genomic_DNA"/>
</dbReference>
<proteinExistence type="predicted"/>
<protein>
    <submittedName>
        <fullName evidence="2">GIY-YIG nuclease family protein</fullName>
    </submittedName>
</protein>
<evidence type="ECO:0000259" key="1">
    <source>
        <dbReference type="Pfam" id="PF14267"/>
    </source>
</evidence>
<keyword evidence="3" id="KW-1185">Reference proteome</keyword>
<gene>
    <name evidence="2" type="ORF">LZC94_01995</name>
</gene>
<evidence type="ECO:0000313" key="2">
    <source>
        <dbReference type="EMBL" id="WXB16052.1"/>
    </source>
</evidence>
<dbReference type="RefSeq" id="WP_394825682.1">
    <property type="nucleotide sequence ID" value="NZ_CP089984.1"/>
</dbReference>
<sequence>MPLGRSIRIYLDQGEVSGIRYAEVMGRTEQALLCPRHRVSELAERWESVVCRPGAYFLFGADRPSAREVYIGESEDILKRIKRHVIDEDFWHEAVLITNKDGNFTKSHFKYLESRLVGRAKEVNRYSVENDNHPAPAALSRPDVDAVEELFLQVPLLLGVLGHRVLDAIAQVAPAPGYPFEFFCKVKDARATGRVTDEGFVVLKGSTALKGTTETMTPGYIAFKQELIASGKLADRGELLLFREDILFTSPSAAAAVVYGNNANGRVLWKTEDNRTLKQIEERQAR</sequence>
<dbReference type="Pfam" id="PF14267">
    <property type="entry name" value="DUF4357"/>
    <property type="match status" value="1"/>
</dbReference>
<feature type="domain" description="DUF4357" evidence="1">
    <location>
        <begin position="224"/>
        <end position="277"/>
    </location>
</feature>
<accession>A0ABZ2LZB0</accession>
<dbReference type="InterPro" id="IPR025579">
    <property type="entry name" value="DUF4357"/>
</dbReference>
<reference evidence="2 3" key="1">
    <citation type="submission" date="2021-12" db="EMBL/GenBank/DDBJ databases">
        <title>Discovery of the Pendulisporaceae a myxobacterial family with distinct sporulation behavior and unique specialized metabolism.</title>
        <authorList>
            <person name="Garcia R."/>
            <person name="Popoff A."/>
            <person name="Bader C.D."/>
            <person name="Loehr J."/>
            <person name="Walesch S."/>
            <person name="Walt C."/>
            <person name="Boldt J."/>
            <person name="Bunk B."/>
            <person name="Haeckl F.J.F.P.J."/>
            <person name="Gunesch A.P."/>
            <person name="Birkelbach J."/>
            <person name="Nuebel U."/>
            <person name="Pietschmann T."/>
            <person name="Bach T."/>
            <person name="Mueller R."/>
        </authorList>
    </citation>
    <scope>NUCLEOTIDE SEQUENCE [LARGE SCALE GENOMIC DNA]</scope>
    <source>
        <strain evidence="2 3">MSr11954</strain>
    </source>
</reference>
<name>A0ABZ2LZB0_9BACT</name>